<proteinExistence type="predicted"/>
<evidence type="ECO:0000313" key="2">
    <source>
        <dbReference type="EMBL" id="KAK3932093.1"/>
    </source>
</evidence>
<evidence type="ECO:0000313" key="3">
    <source>
        <dbReference type="Proteomes" id="UP001219518"/>
    </source>
</evidence>
<evidence type="ECO:0000256" key="1">
    <source>
        <dbReference type="SAM" id="MobiDB-lite"/>
    </source>
</evidence>
<feature type="region of interest" description="Disordered" evidence="1">
    <location>
        <begin position="71"/>
        <end position="106"/>
    </location>
</feature>
<dbReference type="AlphaFoldDB" id="A0AAE1I2L8"/>
<sequence length="106" mass="11438">MAPPGNLHGLSPRHGHAAGPGPARVLDVTEELKREKPWSYLRAAAAAQDEEEDDVFEGLSLSPGKVVRNMYLPPTTRDAAGPNRRASSGSSSGRRRAQQPMEGVFY</sequence>
<reference evidence="2" key="1">
    <citation type="submission" date="2021-07" db="EMBL/GenBank/DDBJ databases">
        <authorList>
            <person name="Catto M.A."/>
            <person name="Jacobson A."/>
            <person name="Kennedy G."/>
            <person name="Labadie P."/>
            <person name="Hunt B.G."/>
            <person name="Srinivasan R."/>
        </authorList>
    </citation>
    <scope>NUCLEOTIDE SEQUENCE</scope>
    <source>
        <strain evidence="2">PL_HMW_Pooled</strain>
        <tissue evidence="2">Head</tissue>
    </source>
</reference>
<comment type="caution">
    <text evidence="2">The sequence shown here is derived from an EMBL/GenBank/DDBJ whole genome shotgun (WGS) entry which is preliminary data.</text>
</comment>
<keyword evidence="3" id="KW-1185">Reference proteome</keyword>
<accession>A0AAE1I2L8</accession>
<reference evidence="2" key="2">
    <citation type="journal article" date="2023" name="BMC Genomics">
        <title>Pest status, molecular evolution, and epigenetic factors derived from the genome assembly of Frankliniella fusca, a thysanopteran phytovirus vector.</title>
        <authorList>
            <person name="Catto M.A."/>
            <person name="Labadie P.E."/>
            <person name="Jacobson A.L."/>
            <person name="Kennedy G.G."/>
            <person name="Srinivasan R."/>
            <person name="Hunt B.G."/>
        </authorList>
    </citation>
    <scope>NUCLEOTIDE SEQUENCE</scope>
    <source>
        <strain evidence="2">PL_HMW_Pooled</strain>
    </source>
</reference>
<dbReference type="Proteomes" id="UP001219518">
    <property type="component" value="Unassembled WGS sequence"/>
</dbReference>
<feature type="region of interest" description="Disordered" evidence="1">
    <location>
        <begin position="1"/>
        <end position="25"/>
    </location>
</feature>
<gene>
    <name evidence="2" type="ORF">KUF71_011421</name>
</gene>
<dbReference type="EMBL" id="JAHWGI010001434">
    <property type="protein sequence ID" value="KAK3932093.1"/>
    <property type="molecule type" value="Genomic_DNA"/>
</dbReference>
<protein>
    <submittedName>
        <fullName evidence="2">Linolenate 9R-lipoxygenase</fullName>
    </submittedName>
</protein>
<name>A0AAE1I2L8_9NEOP</name>
<organism evidence="2 3">
    <name type="scientific">Frankliniella fusca</name>
    <dbReference type="NCBI Taxonomy" id="407009"/>
    <lineage>
        <taxon>Eukaryota</taxon>
        <taxon>Metazoa</taxon>
        <taxon>Ecdysozoa</taxon>
        <taxon>Arthropoda</taxon>
        <taxon>Hexapoda</taxon>
        <taxon>Insecta</taxon>
        <taxon>Pterygota</taxon>
        <taxon>Neoptera</taxon>
        <taxon>Paraneoptera</taxon>
        <taxon>Thysanoptera</taxon>
        <taxon>Terebrantia</taxon>
        <taxon>Thripoidea</taxon>
        <taxon>Thripidae</taxon>
        <taxon>Frankliniella</taxon>
    </lineage>
</organism>